<sequence>MAKHLNQEGRMVLYLKSGEWLDIPAAMPKEIGTSRKLLFFFDDLNQKLYASRHEISPEAEKSPAERFQDLISRMPTI</sequence>
<dbReference type="EMBL" id="JACJSI010000032">
    <property type="protein sequence ID" value="MBD2531248.1"/>
    <property type="molecule type" value="Genomic_DNA"/>
</dbReference>
<keyword evidence="2" id="KW-1185">Reference proteome</keyword>
<protein>
    <submittedName>
        <fullName evidence="1">Uncharacterized protein</fullName>
    </submittedName>
</protein>
<evidence type="ECO:0000313" key="2">
    <source>
        <dbReference type="Proteomes" id="UP000623440"/>
    </source>
</evidence>
<dbReference type="RefSeq" id="WP_190941954.1">
    <property type="nucleotide sequence ID" value="NZ_JACJSI010000032.1"/>
</dbReference>
<gene>
    <name evidence="1" type="ORF">H6G97_17310</name>
</gene>
<evidence type="ECO:0000313" key="1">
    <source>
        <dbReference type="EMBL" id="MBD2531248.1"/>
    </source>
</evidence>
<proteinExistence type="predicted"/>
<name>A0ABR8DPV5_9NOSO</name>
<accession>A0ABR8DPV5</accession>
<comment type="caution">
    <text evidence="1">The sequence shown here is derived from an EMBL/GenBank/DDBJ whole genome shotgun (WGS) entry which is preliminary data.</text>
</comment>
<organism evidence="1 2">
    <name type="scientific">Nostoc flagelliforme FACHB-838</name>
    <dbReference type="NCBI Taxonomy" id="2692904"/>
    <lineage>
        <taxon>Bacteria</taxon>
        <taxon>Bacillati</taxon>
        <taxon>Cyanobacteriota</taxon>
        <taxon>Cyanophyceae</taxon>
        <taxon>Nostocales</taxon>
        <taxon>Nostocaceae</taxon>
        <taxon>Nostoc</taxon>
    </lineage>
</organism>
<dbReference type="Proteomes" id="UP000623440">
    <property type="component" value="Unassembled WGS sequence"/>
</dbReference>
<reference evidence="1 2" key="1">
    <citation type="journal article" date="2020" name="ISME J.">
        <title>Comparative genomics reveals insights into cyanobacterial evolution and habitat adaptation.</title>
        <authorList>
            <person name="Chen M.Y."/>
            <person name="Teng W.K."/>
            <person name="Zhao L."/>
            <person name="Hu C.X."/>
            <person name="Zhou Y.K."/>
            <person name="Han B.P."/>
            <person name="Song L.R."/>
            <person name="Shu W.S."/>
        </authorList>
    </citation>
    <scope>NUCLEOTIDE SEQUENCE [LARGE SCALE GENOMIC DNA]</scope>
    <source>
        <strain evidence="1 2">FACHB-838</strain>
    </source>
</reference>